<evidence type="ECO:0000313" key="3">
    <source>
        <dbReference type="Proteomes" id="UP000249739"/>
    </source>
</evidence>
<reference evidence="2 3" key="1">
    <citation type="submission" date="2017-08" db="EMBL/GenBank/DDBJ databases">
        <title>Infants hospitalized years apart are colonized by the same room-sourced microbial strains.</title>
        <authorList>
            <person name="Brooks B."/>
            <person name="Olm M.R."/>
            <person name="Firek B.A."/>
            <person name="Baker R."/>
            <person name="Thomas B.C."/>
            <person name="Morowitz M.J."/>
            <person name="Banfield J.F."/>
        </authorList>
    </citation>
    <scope>NUCLEOTIDE SEQUENCE [LARGE SCALE GENOMIC DNA]</scope>
    <source>
        <strain evidence="2">S2_006_000_R2_64</strain>
    </source>
</reference>
<name>A0A2W5HED5_9BACT</name>
<dbReference type="Proteomes" id="UP000249739">
    <property type="component" value="Unassembled WGS sequence"/>
</dbReference>
<dbReference type="GO" id="GO:0003677">
    <property type="term" value="F:DNA binding"/>
    <property type="evidence" value="ECO:0007669"/>
    <property type="project" value="UniProtKB-KW"/>
</dbReference>
<sequence>MHAITINIDEALLLSGLGKTKFYELLKSGEIKGKKLGARTLILRSDLEEFLNNLEAYPIKGGISQ</sequence>
<dbReference type="EMBL" id="QFOT01000024">
    <property type="protein sequence ID" value="PZP56476.1"/>
    <property type="molecule type" value="Genomic_DNA"/>
</dbReference>
<keyword evidence="2" id="KW-0238">DNA-binding</keyword>
<protein>
    <submittedName>
        <fullName evidence="2">DNA-binding protein</fullName>
    </submittedName>
</protein>
<gene>
    <name evidence="2" type="ORF">DI586_03540</name>
</gene>
<evidence type="ECO:0000259" key="1">
    <source>
        <dbReference type="Pfam" id="PF12728"/>
    </source>
</evidence>
<dbReference type="Pfam" id="PF12728">
    <property type="entry name" value="HTH_17"/>
    <property type="match status" value="1"/>
</dbReference>
<accession>A0A2W5HED5</accession>
<dbReference type="AlphaFoldDB" id="A0A2W5HED5"/>
<proteinExistence type="predicted"/>
<dbReference type="InterPro" id="IPR010093">
    <property type="entry name" value="SinI_DNA-bd"/>
</dbReference>
<organism evidence="2 3">
    <name type="scientific">Micavibrio aeruginosavorus</name>
    <dbReference type="NCBI Taxonomy" id="349221"/>
    <lineage>
        <taxon>Bacteria</taxon>
        <taxon>Pseudomonadati</taxon>
        <taxon>Bdellovibrionota</taxon>
        <taxon>Bdellovibrionia</taxon>
        <taxon>Bdellovibrionales</taxon>
        <taxon>Pseudobdellovibrionaceae</taxon>
        <taxon>Micavibrio</taxon>
    </lineage>
</organism>
<feature type="domain" description="Helix-turn-helix" evidence="1">
    <location>
        <begin position="7"/>
        <end position="53"/>
    </location>
</feature>
<comment type="caution">
    <text evidence="2">The sequence shown here is derived from an EMBL/GenBank/DDBJ whole genome shotgun (WGS) entry which is preliminary data.</text>
</comment>
<dbReference type="NCBIfam" id="TIGR01764">
    <property type="entry name" value="excise"/>
    <property type="match status" value="1"/>
</dbReference>
<dbReference type="InterPro" id="IPR041657">
    <property type="entry name" value="HTH_17"/>
</dbReference>
<evidence type="ECO:0000313" key="2">
    <source>
        <dbReference type="EMBL" id="PZP56476.1"/>
    </source>
</evidence>